<keyword evidence="1" id="KW-0732">Signal</keyword>
<sequence length="312" mass="34720">MTTFSKSTKVLTLAALAALTLSTQAGAAPLQNSSIAPQKLAAQASALNTGTATKVFNTFQAMLKKSGQLPQAFTYLSEHIDEVSPYQASLMVLFLENGIKKELPVIEKKFYPESIQAAIGKVYKIGDSLTNVLNRTKDNKLKALLKEANASGYKLETAEGMFFPVVSYKALQPFTKGINADIRAYVDIMTVESEKAKLKDAALRIGYQELVNRALAAERFVKQYPNSNRTAQIKNLFAEYKTLTFFGSNNTPLFEYENKKMQANAKIGYTNVLKWNDPASSEYLTLLKKFMDVVADHDYKLTSEVEKFRKNV</sequence>
<keyword evidence="3" id="KW-1185">Reference proteome</keyword>
<organism evidence="2 3">
    <name type="scientific">Paenibacillus sepulcri</name>
    <dbReference type="NCBI Taxonomy" id="359917"/>
    <lineage>
        <taxon>Bacteria</taxon>
        <taxon>Bacillati</taxon>
        <taxon>Bacillota</taxon>
        <taxon>Bacilli</taxon>
        <taxon>Bacillales</taxon>
        <taxon>Paenibacillaceae</taxon>
        <taxon>Paenibacillus</taxon>
    </lineage>
</organism>
<accession>A0ABS7C5M7</accession>
<gene>
    <name evidence="2" type="ORF">K0U00_19425</name>
</gene>
<comment type="caution">
    <text evidence="2">The sequence shown here is derived from an EMBL/GenBank/DDBJ whole genome shotgun (WGS) entry which is preliminary data.</text>
</comment>
<evidence type="ECO:0000256" key="1">
    <source>
        <dbReference type="SAM" id="SignalP"/>
    </source>
</evidence>
<proteinExistence type="predicted"/>
<evidence type="ECO:0000313" key="2">
    <source>
        <dbReference type="EMBL" id="MBW7456206.1"/>
    </source>
</evidence>
<evidence type="ECO:0000313" key="3">
    <source>
        <dbReference type="Proteomes" id="UP001519887"/>
    </source>
</evidence>
<feature type="signal peptide" evidence="1">
    <location>
        <begin position="1"/>
        <end position="27"/>
    </location>
</feature>
<dbReference type="Proteomes" id="UP001519887">
    <property type="component" value="Unassembled WGS sequence"/>
</dbReference>
<dbReference type="EMBL" id="JAHZIK010000521">
    <property type="protein sequence ID" value="MBW7456206.1"/>
    <property type="molecule type" value="Genomic_DNA"/>
</dbReference>
<reference evidence="2 3" key="1">
    <citation type="submission" date="2021-07" db="EMBL/GenBank/DDBJ databases">
        <title>Paenibacillus radiodurans sp. nov., isolated from the southeastern edge of Tengger Desert.</title>
        <authorList>
            <person name="Zhang G."/>
        </authorList>
    </citation>
    <scope>NUCLEOTIDE SEQUENCE [LARGE SCALE GENOMIC DNA]</scope>
    <source>
        <strain evidence="2 3">CCM 7311</strain>
    </source>
</reference>
<protein>
    <submittedName>
        <fullName evidence="2">Uncharacterized protein</fullName>
    </submittedName>
</protein>
<feature type="chain" id="PRO_5046937919" evidence="1">
    <location>
        <begin position="28"/>
        <end position="312"/>
    </location>
</feature>
<dbReference type="RefSeq" id="WP_210039826.1">
    <property type="nucleotide sequence ID" value="NZ_JBHLVU010000008.1"/>
</dbReference>
<name>A0ABS7C5M7_9BACL</name>